<evidence type="ECO:0000313" key="1">
    <source>
        <dbReference type="EMBL" id="NMC63137.1"/>
    </source>
</evidence>
<evidence type="ECO:0000313" key="2">
    <source>
        <dbReference type="Proteomes" id="UP000524246"/>
    </source>
</evidence>
<proteinExistence type="predicted"/>
<protein>
    <recommendedName>
        <fullName evidence="3">Intein C-terminal splicing domain-containing protein</fullName>
    </recommendedName>
</protein>
<dbReference type="InterPro" id="IPR036844">
    <property type="entry name" value="Hint_dom_sf"/>
</dbReference>
<accession>A0A7X9FRS7</accession>
<sequence length="150" mass="16933">KDSEVNSFEKNSNHKVVARVAKLFYHRRARIIRIHVDTGALDTTKSHNFFVKGKGWVKVKDLRVGDKLLSFSGAELEVGRKERVMRTGEVYNINVQNAHTYFVFPDHSSEAVLVHNEKGNFIKTPTTCPLYPTSAPENLPTEVPTCIPTP</sequence>
<gene>
    <name evidence="1" type="ORF">GYA55_08205</name>
</gene>
<feature type="non-terminal residue" evidence="1">
    <location>
        <position position="1"/>
    </location>
</feature>
<dbReference type="Proteomes" id="UP000524246">
    <property type="component" value="Unassembled WGS sequence"/>
</dbReference>
<dbReference type="EMBL" id="JAAZON010000363">
    <property type="protein sequence ID" value="NMC63137.1"/>
    <property type="molecule type" value="Genomic_DNA"/>
</dbReference>
<reference evidence="1 2" key="1">
    <citation type="journal article" date="2020" name="Biotechnol. Biofuels">
        <title>New insights from the biogas microbiome by comprehensive genome-resolved metagenomics of nearly 1600 species originating from multiple anaerobic digesters.</title>
        <authorList>
            <person name="Campanaro S."/>
            <person name="Treu L."/>
            <person name="Rodriguez-R L.M."/>
            <person name="Kovalovszki A."/>
            <person name="Ziels R.M."/>
            <person name="Maus I."/>
            <person name="Zhu X."/>
            <person name="Kougias P.G."/>
            <person name="Basile A."/>
            <person name="Luo G."/>
            <person name="Schluter A."/>
            <person name="Konstantinidis K.T."/>
            <person name="Angelidaki I."/>
        </authorList>
    </citation>
    <scope>NUCLEOTIDE SEQUENCE [LARGE SCALE GENOMIC DNA]</scope>
    <source>
        <strain evidence="1">AS27yjCOA_65</strain>
    </source>
</reference>
<name>A0A7X9FRS7_9DELT</name>
<dbReference type="AlphaFoldDB" id="A0A7X9FRS7"/>
<dbReference type="CDD" id="cd00081">
    <property type="entry name" value="Hint"/>
    <property type="match status" value="1"/>
</dbReference>
<dbReference type="SUPFAM" id="SSF51294">
    <property type="entry name" value="Hedgehog/intein (Hint) domain"/>
    <property type="match status" value="1"/>
</dbReference>
<evidence type="ECO:0008006" key="3">
    <source>
        <dbReference type="Google" id="ProtNLM"/>
    </source>
</evidence>
<dbReference type="Pfam" id="PF07591">
    <property type="entry name" value="PT-HINT"/>
    <property type="match status" value="1"/>
</dbReference>
<dbReference type="Gene3D" id="2.170.16.10">
    <property type="entry name" value="Hedgehog/Intein (Hint) domain"/>
    <property type="match status" value="1"/>
</dbReference>
<organism evidence="1 2">
    <name type="scientific">SAR324 cluster bacterium</name>
    <dbReference type="NCBI Taxonomy" id="2024889"/>
    <lineage>
        <taxon>Bacteria</taxon>
        <taxon>Deltaproteobacteria</taxon>
        <taxon>SAR324 cluster</taxon>
    </lineage>
</organism>
<comment type="caution">
    <text evidence="1">The sequence shown here is derived from an EMBL/GenBank/DDBJ whole genome shotgun (WGS) entry which is preliminary data.</text>
</comment>